<proteinExistence type="predicted"/>
<reference evidence="7" key="1">
    <citation type="submission" date="2020-06" db="EMBL/GenBank/DDBJ databases">
        <title>Unique genomic features of the anaerobic methanotrophic archaea.</title>
        <authorList>
            <person name="Chadwick G.L."/>
            <person name="Skennerton C.T."/>
            <person name="Laso-Perez R."/>
            <person name="Leu A.O."/>
            <person name="Speth D.R."/>
            <person name="Yu H."/>
            <person name="Morgan-Lang C."/>
            <person name="Hatzenpichler R."/>
            <person name="Goudeau D."/>
            <person name="Malmstrom R."/>
            <person name="Brazelton W.J."/>
            <person name="Woyke T."/>
            <person name="Hallam S.J."/>
            <person name="Tyson G.W."/>
            <person name="Wegener G."/>
            <person name="Boetius A."/>
            <person name="Orphan V."/>
        </authorList>
    </citation>
    <scope>NUCLEOTIDE SEQUENCE</scope>
</reference>
<keyword evidence="4 5" id="KW-0472">Membrane</keyword>
<evidence type="ECO:0000256" key="2">
    <source>
        <dbReference type="ARBA" id="ARBA00022692"/>
    </source>
</evidence>
<evidence type="ECO:0000313" key="7">
    <source>
        <dbReference type="EMBL" id="QNO58309.1"/>
    </source>
</evidence>
<comment type="subcellular location">
    <subcellularLocation>
        <location evidence="1">Membrane</location>
        <topology evidence="1">Multi-pass membrane protein</topology>
    </subcellularLocation>
</comment>
<evidence type="ECO:0000256" key="5">
    <source>
        <dbReference type="SAM" id="Phobius"/>
    </source>
</evidence>
<dbReference type="AlphaFoldDB" id="A0A7G9ZDH5"/>
<evidence type="ECO:0000256" key="4">
    <source>
        <dbReference type="ARBA" id="ARBA00023136"/>
    </source>
</evidence>
<evidence type="ECO:0000256" key="1">
    <source>
        <dbReference type="ARBA" id="ARBA00004141"/>
    </source>
</evidence>
<gene>
    <name evidence="7" type="ORF">IGEJHNFM_00025</name>
</gene>
<feature type="domain" description="Yip1" evidence="6">
    <location>
        <begin position="10"/>
        <end position="181"/>
    </location>
</feature>
<feature type="transmembrane region" description="Helical" evidence="5">
    <location>
        <begin position="129"/>
        <end position="153"/>
    </location>
</feature>
<protein>
    <recommendedName>
        <fullName evidence="6">Yip1 domain-containing protein</fullName>
    </recommendedName>
</protein>
<organism evidence="7">
    <name type="scientific">Candidatus Methanophaga sp. ANME-1 ERB7</name>
    <dbReference type="NCBI Taxonomy" id="2759913"/>
    <lineage>
        <taxon>Archaea</taxon>
        <taxon>Methanobacteriati</taxon>
        <taxon>Methanobacteriota</taxon>
        <taxon>Stenosarchaea group</taxon>
        <taxon>Methanomicrobia</taxon>
        <taxon>Candidatus Methanophagales</taxon>
        <taxon>Candidatus Methanophagaceae</taxon>
        <taxon>Candidatus Methanophaga</taxon>
    </lineage>
</organism>
<keyword evidence="3 5" id="KW-1133">Transmembrane helix</keyword>
<dbReference type="EMBL" id="MT631720">
    <property type="protein sequence ID" value="QNO58309.1"/>
    <property type="molecule type" value="Genomic_DNA"/>
</dbReference>
<evidence type="ECO:0000256" key="3">
    <source>
        <dbReference type="ARBA" id="ARBA00022989"/>
    </source>
</evidence>
<dbReference type="Pfam" id="PF04893">
    <property type="entry name" value="Yip1"/>
    <property type="match status" value="1"/>
</dbReference>
<accession>A0A7G9ZDH5</accession>
<feature type="transmembrane region" description="Helical" evidence="5">
    <location>
        <begin position="78"/>
        <end position="108"/>
    </location>
</feature>
<dbReference type="GO" id="GO:0016020">
    <property type="term" value="C:membrane"/>
    <property type="evidence" value="ECO:0007669"/>
    <property type="project" value="UniProtKB-SubCell"/>
</dbReference>
<sequence>MVLSIGERIKGFLFSPSETFDASKEDSLGDAFKYYIVILLILAVLVAIIGAVAFQLIWGRFAAFLPPDAPSLAGMGPLLAVAIFIAVLVGGIIGAFIDGLWIHLWVYIVGGRNGVGQTIKAVLYGATPYCLLGWIPIVNFIAEIWMIIVAILGVRQLHEISTGKAVLAVILAIIIPAIIIGAIIASVMSAMPQGPMCTWPKGPGLGGI</sequence>
<name>A0A7G9ZDH5_9EURY</name>
<evidence type="ECO:0000259" key="6">
    <source>
        <dbReference type="Pfam" id="PF04893"/>
    </source>
</evidence>
<dbReference type="InterPro" id="IPR006977">
    <property type="entry name" value="Yip1_dom"/>
</dbReference>
<feature type="transmembrane region" description="Helical" evidence="5">
    <location>
        <begin position="165"/>
        <end position="187"/>
    </location>
</feature>
<keyword evidence="2 5" id="KW-0812">Transmembrane</keyword>
<feature type="transmembrane region" description="Helical" evidence="5">
    <location>
        <begin position="34"/>
        <end position="58"/>
    </location>
</feature>